<feature type="region of interest" description="Disordered" evidence="1">
    <location>
        <begin position="1"/>
        <end position="35"/>
    </location>
</feature>
<evidence type="ECO:0000313" key="2">
    <source>
        <dbReference type="EMBL" id="KAG8187621.1"/>
    </source>
</evidence>
<evidence type="ECO:0000313" key="3">
    <source>
        <dbReference type="Proteomes" id="UP000827092"/>
    </source>
</evidence>
<keyword evidence="3" id="KW-1185">Reference proteome</keyword>
<dbReference type="AlphaFoldDB" id="A0AAV6UWF5"/>
<dbReference type="Pfam" id="PF11901">
    <property type="entry name" value="DM9"/>
    <property type="match status" value="1"/>
</dbReference>
<proteinExistence type="predicted"/>
<dbReference type="PANTHER" id="PTHR31649:SF1">
    <property type="entry name" value="FARNESOIC ACID O-METHYL TRANSFERASE DOMAIN-CONTAINING PROTEIN"/>
    <property type="match status" value="1"/>
</dbReference>
<dbReference type="InterPro" id="IPR006616">
    <property type="entry name" value="DM9_repeat"/>
</dbReference>
<name>A0AAV6UWF5_9ARAC</name>
<dbReference type="SMART" id="SM00696">
    <property type="entry name" value="DM9"/>
    <property type="match status" value="1"/>
</dbReference>
<reference evidence="2 3" key="1">
    <citation type="journal article" date="2022" name="Nat. Ecol. Evol.">
        <title>A masculinizing supergene underlies an exaggerated male reproductive morph in a spider.</title>
        <authorList>
            <person name="Hendrickx F."/>
            <person name="De Corte Z."/>
            <person name="Sonet G."/>
            <person name="Van Belleghem S.M."/>
            <person name="Kostlbacher S."/>
            <person name="Vangestel C."/>
        </authorList>
    </citation>
    <scope>NUCLEOTIDE SEQUENCE [LARGE SCALE GENOMIC DNA]</scope>
    <source>
        <strain evidence="2">W744_W776</strain>
    </source>
</reference>
<protein>
    <submittedName>
        <fullName evidence="2">Uncharacterized protein</fullName>
    </submittedName>
</protein>
<sequence>MSADRIEPPFSPPDCPWVSVSPGTKAPDNARPAGGQLNGSPVYIGRVYDEGDYLIGTALPDKGTCLYLSRKQEVKSTDTYDILTIDCGDPIGFEPKALDSNLLFVSGGNEDECLYTTKVIDGENTYIGWADKEAKKVYIPRESNAVLEDNYEIMIHKYLDRLCICPMPPNPPPF</sequence>
<dbReference type="EMBL" id="JAFNEN010000265">
    <property type="protein sequence ID" value="KAG8187621.1"/>
    <property type="molecule type" value="Genomic_DNA"/>
</dbReference>
<comment type="caution">
    <text evidence="2">The sequence shown here is derived from an EMBL/GenBank/DDBJ whole genome shotgun (WGS) entry which is preliminary data.</text>
</comment>
<evidence type="ECO:0000256" key="1">
    <source>
        <dbReference type="SAM" id="MobiDB-lite"/>
    </source>
</evidence>
<accession>A0AAV6UWF5</accession>
<dbReference type="Proteomes" id="UP000827092">
    <property type="component" value="Unassembled WGS sequence"/>
</dbReference>
<gene>
    <name evidence="2" type="ORF">JTE90_027031</name>
</gene>
<organism evidence="2 3">
    <name type="scientific">Oedothorax gibbosus</name>
    <dbReference type="NCBI Taxonomy" id="931172"/>
    <lineage>
        <taxon>Eukaryota</taxon>
        <taxon>Metazoa</taxon>
        <taxon>Ecdysozoa</taxon>
        <taxon>Arthropoda</taxon>
        <taxon>Chelicerata</taxon>
        <taxon>Arachnida</taxon>
        <taxon>Araneae</taxon>
        <taxon>Araneomorphae</taxon>
        <taxon>Entelegynae</taxon>
        <taxon>Araneoidea</taxon>
        <taxon>Linyphiidae</taxon>
        <taxon>Erigoninae</taxon>
        <taxon>Oedothorax</taxon>
    </lineage>
</organism>
<dbReference type="PANTHER" id="PTHR31649">
    <property type="entry name" value="AGAP009604-PA"/>
    <property type="match status" value="1"/>
</dbReference>